<comment type="caution">
    <text evidence="1">The sequence shown here is derived from an EMBL/GenBank/DDBJ whole genome shotgun (WGS) entry which is preliminary data.</text>
</comment>
<dbReference type="EMBL" id="CM047736">
    <property type="protein sequence ID" value="KAJ0054455.1"/>
    <property type="molecule type" value="Genomic_DNA"/>
</dbReference>
<evidence type="ECO:0000313" key="1">
    <source>
        <dbReference type="EMBL" id="KAJ0054455.1"/>
    </source>
</evidence>
<sequence>MWRMVYLMSLFQDLMAMIMILVTKPFCLCKSAILFCLKTTFFVLHSWIELVNVTTNFHVNMICRTMSWTVALITLPLRVFTALQRERLLEQQLDEMQLELETLVWDRKELEGHLQNAIKECKIMESMLAELEDENDKAMAKIELLEGELQCLKDETLQLKEICGKERWGFKVHDKDNGQKVGVAADNYGISYGFPSWKSNLKGTDFFFQDVMTHKDAWAGESKNNTEFLNILKTGIAASSESIHSYIPGVIPRNIGMNEVLDQRRGIALSQSLFSAVLSLLVGMIIWEAEDPCMPLVVALFTVVGMSLKSVVQFFSTIKNKPASDAVALLSFNWFILGTLTYPTLPKVARTLAPLTIRFVGQTMSWFGFSTH</sequence>
<name>A0ACC0ZR21_9ROSI</name>
<proteinExistence type="predicted"/>
<gene>
    <name evidence="1" type="ORF">Pint_02635</name>
</gene>
<protein>
    <submittedName>
        <fullName evidence="1">Uncharacterized protein</fullName>
    </submittedName>
</protein>
<reference evidence="2" key="1">
    <citation type="journal article" date="2023" name="G3 (Bethesda)">
        <title>Genome assembly and association tests identify interacting loci associated with vigor, precocity, and sex in interspecific pistachio rootstocks.</title>
        <authorList>
            <person name="Palmer W."/>
            <person name="Jacygrad E."/>
            <person name="Sagayaradj S."/>
            <person name="Cavanaugh K."/>
            <person name="Han R."/>
            <person name="Bertier L."/>
            <person name="Beede B."/>
            <person name="Kafkas S."/>
            <person name="Golino D."/>
            <person name="Preece J."/>
            <person name="Michelmore R."/>
        </authorList>
    </citation>
    <scope>NUCLEOTIDE SEQUENCE [LARGE SCALE GENOMIC DNA]</scope>
</reference>
<organism evidence="1 2">
    <name type="scientific">Pistacia integerrima</name>
    <dbReference type="NCBI Taxonomy" id="434235"/>
    <lineage>
        <taxon>Eukaryota</taxon>
        <taxon>Viridiplantae</taxon>
        <taxon>Streptophyta</taxon>
        <taxon>Embryophyta</taxon>
        <taxon>Tracheophyta</taxon>
        <taxon>Spermatophyta</taxon>
        <taxon>Magnoliopsida</taxon>
        <taxon>eudicotyledons</taxon>
        <taxon>Gunneridae</taxon>
        <taxon>Pentapetalae</taxon>
        <taxon>rosids</taxon>
        <taxon>malvids</taxon>
        <taxon>Sapindales</taxon>
        <taxon>Anacardiaceae</taxon>
        <taxon>Pistacia</taxon>
    </lineage>
</organism>
<dbReference type="Proteomes" id="UP001163603">
    <property type="component" value="Chromosome 1"/>
</dbReference>
<evidence type="ECO:0000313" key="2">
    <source>
        <dbReference type="Proteomes" id="UP001163603"/>
    </source>
</evidence>
<accession>A0ACC0ZR21</accession>
<keyword evidence="2" id="KW-1185">Reference proteome</keyword>